<keyword evidence="2" id="KW-1133">Transmembrane helix</keyword>
<dbReference type="EMBL" id="JALXMO010000001">
    <property type="protein sequence ID" value="MCT1605747.1"/>
    <property type="molecule type" value="Genomic_DNA"/>
</dbReference>
<feature type="compositionally biased region" description="Acidic residues" evidence="1">
    <location>
        <begin position="268"/>
        <end position="277"/>
    </location>
</feature>
<feature type="region of interest" description="Disordered" evidence="1">
    <location>
        <begin position="118"/>
        <end position="168"/>
    </location>
</feature>
<reference evidence="4 5" key="1">
    <citation type="submission" date="2022-04" db="EMBL/GenBank/DDBJ databases">
        <title>Human microbiome associated bacterial genomes.</title>
        <authorList>
            <person name="Sandstrom S."/>
            <person name="Salamzade R."/>
            <person name="Kalan L.R."/>
        </authorList>
    </citation>
    <scope>NUCLEOTIDE SEQUENCE [LARGE SCALE GENOMIC DNA]</scope>
    <source>
        <strain evidence="5">p3-SID767</strain>
    </source>
</reference>
<dbReference type="Pfam" id="PF25591">
    <property type="entry name" value="LRV_2"/>
    <property type="match status" value="1"/>
</dbReference>
<feature type="transmembrane region" description="Helical" evidence="2">
    <location>
        <begin position="193"/>
        <end position="216"/>
    </location>
</feature>
<dbReference type="InterPro" id="IPR057893">
    <property type="entry name" value="LRV_2"/>
</dbReference>
<feature type="region of interest" description="Disordered" evidence="1">
    <location>
        <begin position="1"/>
        <end position="21"/>
    </location>
</feature>
<evidence type="ECO:0000256" key="1">
    <source>
        <dbReference type="SAM" id="MobiDB-lite"/>
    </source>
</evidence>
<accession>A0ABT2HM39</accession>
<gene>
    <name evidence="4" type="ORF">M3B43_00120</name>
</gene>
<feature type="compositionally biased region" description="Low complexity" evidence="1">
    <location>
        <begin position="230"/>
        <end position="247"/>
    </location>
</feature>
<protein>
    <recommendedName>
        <fullName evidence="3">Leucine rich repeat variant domain-containing protein</fullName>
    </recommendedName>
</protein>
<evidence type="ECO:0000259" key="3">
    <source>
        <dbReference type="Pfam" id="PF25591"/>
    </source>
</evidence>
<keyword evidence="5" id="KW-1185">Reference proteome</keyword>
<dbReference type="RefSeq" id="WP_260072043.1">
    <property type="nucleotide sequence ID" value="NZ_JALXMO010000001.1"/>
</dbReference>
<evidence type="ECO:0000313" key="4">
    <source>
        <dbReference type="EMBL" id="MCT1605747.1"/>
    </source>
</evidence>
<feature type="compositionally biased region" description="Low complexity" evidence="1">
    <location>
        <begin position="140"/>
        <end position="168"/>
    </location>
</feature>
<feature type="domain" description="Leucine rich repeat variant" evidence="3">
    <location>
        <begin position="9"/>
        <end position="66"/>
    </location>
</feature>
<feature type="compositionally biased region" description="Polar residues" evidence="1">
    <location>
        <begin position="83"/>
        <end position="92"/>
    </location>
</feature>
<feature type="region of interest" description="Disordered" evidence="1">
    <location>
        <begin position="78"/>
        <end position="104"/>
    </location>
</feature>
<comment type="caution">
    <text evidence="4">The sequence shown here is derived from an EMBL/GenBank/DDBJ whole genome shotgun (WGS) entry which is preliminary data.</text>
</comment>
<organism evidence="4 5">
    <name type="scientific">Nesterenkonia massiliensis</name>
    <dbReference type="NCBI Taxonomy" id="1232429"/>
    <lineage>
        <taxon>Bacteria</taxon>
        <taxon>Bacillati</taxon>
        <taxon>Actinomycetota</taxon>
        <taxon>Actinomycetes</taxon>
        <taxon>Micrococcales</taxon>
        <taxon>Micrococcaceae</taxon>
        <taxon>Nesterenkonia</taxon>
    </lineage>
</organism>
<evidence type="ECO:0000256" key="2">
    <source>
        <dbReference type="SAM" id="Phobius"/>
    </source>
</evidence>
<keyword evidence="2" id="KW-0472">Membrane</keyword>
<sequence length="396" mass="42247">MSQGQQGHDALRAADPRTSQAELYELARSRPELRPQIAQNPNTYPELLQWLGGLGDPAIDAAIARRNQQTQDFTQILPPQGAATDQPTQAFPTQAMPAQDSGAQEFGTQEFGAQREANYYPDDDDHTGYQDQPAGYRQPHGYQQPHGHAAGAAGYYQQQSPGYPGPAYTGYPAAAPEYVEDEPPRRRRGGAGVLIFLLLLLVVGVIAAVLGLFTIFTGDDAEETDQGIVEEQPSPSPTEGTPEATAEPTDDVADSPTPTPTESPTESPTEDDETSDDDAARPAPSGALPLDGFSAPSGNIHCAVQGESFSCTILEYEFDAPENCENGVTFTVSDDGAVETACASNVSQQPVSLNYGQAASSGDFACVAESTHFECWSTRTGGGFEVAREYYTLNEQ</sequence>
<proteinExistence type="predicted"/>
<dbReference type="Proteomes" id="UP001205046">
    <property type="component" value="Unassembled WGS sequence"/>
</dbReference>
<evidence type="ECO:0000313" key="5">
    <source>
        <dbReference type="Proteomes" id="UP001205046"/>
    </source>
</evidence>
<feature type="compositionally biased region" description="Low complexity" evidence="1">
    <location>
        <begin position="254"/>
        <end position="267"/>
    </location>
</feature>
<keyword evidence="2" id="KW-0812">Transmembrane</keyword>
<feature type="region of interest" description="Disordered" evidence="1">
    <location>
        <begin position="226"/>
        <end position="291"/>
    </location>
</feature>
<name>A0ABT2HM39_9MICC</name>